<dbReference type="GO" id="GO:0004523">
    <property type="term" value="F:RNA-DNA hybrid ribonuclease activity"/>
    <property type="evidence" value="ECO:0007669"/>
    <property type="project" value="InterPro"/>
</dbReference>
<dbReference type="Pfam" id="PF13456">
    <property type="entry name" value="RVT_3"/>
    <property type="match status" value="1"/>
</dbReference>
<dbReference type="Proteomes" id="UP001454036">
    <property type="component" value="Unassembled WGS sequence"/>
</dbReference>
<dbReference type="EMBL" id="BAABME010000359">
    <property type="protein sequence ID" value="GAA0142093.1"/>
    <property type="molecule type" value="Genomic_DNA"/>
</dbReference>
<comment type="caution">
    <text evidence="2">The sequence shown here is derived from an EMBL/GenBank/DDBJ whole genome shotgun (WGS) entry which is preliminary data.</text>
</comment>
<dbReference type="SUPFAM" id="SSF53098">
    <property type="entry name" value="Ribonuclease H-like"/>
    <property type="match status" value="1"/>
</dbReference>
<accession>A0AAV3NT35</accession>
<reference evidence="2 3" key="1">
    <citation type="submission" date="2024-01" db="EMBL/GenBank/DDBJ databases">
        <title>The complete chloroplast genome sequence of Lithospermum erythrorhizon: insights into the phylogenetic relationship among Boraginaceae species and the maternal lineages of purple gromwells.</title>
        <authorList>
            <person name="Okada T."/>
            <person name="Watanabe K."/>
        </authorList>
    </citation>
    <scope>NUCLEOTIDE SEQUENCE [LARGE SCALE GENOMIC DNA]</scope>
</reference>
<feature type="domain" description="RNase H type-1" evidence="1">
    <location>
        <begin position="82"/>
        <end position="169"/>
    </location>
</feature>
<dbReference type="CDD" id="cd09279">
    <property type="entry name" value="RNase_HI_like"/>
    <property type="match status" value="1"/>
</dbReference>
<keyword evidence="3" id="KW-1185">Reference proteome</keyword>
<dbReference type="GO" id="GO:0003676">
    <property type="term" value="F:nucleic acid binding"/>
    <property type="evidence" value="ECO:0007669"/>
    <property type="project" value="InterPro"/>
</dbReference>
<dbReference type="Gene3D" id="3.30.420.10">
    <property type="entry name" value="Ribonuclease H-like superfamily/Ribonuclease H"/>
    <property type="match status" value="1"/>
</dbReference>
<sequence length="220" mass="24893">MSKPVLSDPLARWYLQLQQFEIIYVPQRVVKGQVLADFLADQPLPAEWELCDELADEDVMNVEMKPPWKMYFDDLLPYSFSLSHNCSNNVAEYQALILGLEPATDLDIHQLEIYGDSQLVINQLLGDYEVRKPGLIPYVGYAKRLLQSIYLVSIKHVLRKMNKQSDALAGVALSLTYPGVEIKVPVCEKWVVPPLFEAQEYEEGGEERMAIITTSGATAD</sequence>
<dbReference type="InterPro" id="IPR036397">
    <property type="entry name" value="RNaseH_sf"/>
</dbReference>
<dbReference type="InterPro" id="IPR012337">
    <property type="entry name" value="RNaseH-like_sf"/>
</dbReference>
<dbReference type="PANTHER" id="PTHR48475">
    <property type="entry name" value="RIBONUCLEASE H"/>
    <property type="match status" value="1"/>
</dbReference>
<evidence type="ECO:0000313" key="3">
    <source>
        <dbReference type="Proteomes" id="UP001454036"/>
    </source>
</evidence>
<dbReference type="InterPro" id="IPR002156">
    <property type="entry name" value="RNaseH_domain"/>
</dbReference>
<gene>
    <name evidence="2" type="ORF">LIER_03071</name>
</gene>
<protein>
    <recommendedName>
        <fullName evidence="1">RNase H type-1 domain-containing protein</fullName>
    </recommendedName>
</protein>
<name>A0AAV3NT35_LITER</name>
<evidence type="ECO:0000259" key="1">
    <source>
        <dbReference type="Pfam" id="PF13456"/>
    </source>
</evidence>
<evidence type="ECO:0000313" key="2">
    <source>
        <dbReference type="EMBL" id="GAA0142093.1"/>
    </source>
</evidence>
<dbReference type="AlphaFoldDB" id="A0AAV3NT35"/>
<organism evidence="2 3">
    <name type="scientific">Lithospermum erythrorhizon</name>
    <name type="common">Purple gromwell</name>
    <name type="synonym">Lithospermum officinale var. erythrorhizon</name>
    <dbReference type="NCBI Taxonomy" id="34254"/>
    <lineage>
        <taxon>Eukaryota</taxon>
        <taxon>Viridiplantae</taxon>
        <taxon>Streptophyta</taxon>
        <taxon>Embryophyta</taxon>
        <taxon>Tracheophyta</taxon>
        <taxon>Spermatophyta</taxon>
        <taxon>Magnoliopsida</taxon>
        <taxon>eudicotyledons</taxon>
        <taxon>Gunneridae</taxon>
        <taxon>Pentapetalae</taxon>
        <taxon>asterids</taxon>
        <taxon>lamiids</taxon>
        <taxon>Boraginales</taxon>
        <taxon>Boraginaceae</taxon>
        <taxon>Boraginoideae</taxon>
        <taxon>Lithospermeae</taxon>
        <taxon>Lithospermum</taxon>
    </lineage>
</organism>
<proteinExistence type="predicted"/>
<dbReference type="PANTHER" id="PTHR48475:SF1">
    <property type="entry name" value="RNASE H TYPE-1 DOMAIN-CONTAINING PROTEIN"/>
    <property type="match status" value="1"/>
</dbReference>